<feature type="region of interest" description="Disordered" evidence="3">
    <location>
        <begin position="1"/>
        <end position="69"/>
    </location>
</feature>
<dbReference type="InterPro" id="IPR036388">
    <property type="entry name" value="WH-like_DNA-bd_sf"/>
</dbReference>
<keyword evidence="6" id="KW-1185">Reference proteome</keyword>
<dbReference type="STRING" id="51028.A0A0N4VQY3"/>
<proteinExistence type="predicted"/>
<name>A0A0N4VQY3_ENTVE</name>
<accession>A0A0N4VQY3</accession>
<gene>
    <name evidence="5" type="ORF">EVEC_LOCUS12579</name>
</gene>
<protein>
    <submittedName>
        <fullName evidence="7">Fork-head domain-containing protein</fullName>
    </submittedName>
</protein>
<dbReference type="SMART" id="SM00339">
    <property type="entry name" value="FH"/>
    <property type="match status" value="1"/>
</dbReference>
<dbReference type="WBParaSite" id="EVEC_0001344001-mRNA-1">
    <property type="protein sequence ID" value="EVEC_0001344001-mRNA-1"/>
    <property type="gene ID" value="EVEC_0001344001"/>
</dbReference>
<evidence type="ECO:0000313" key="7">
    <source>
        <dbReference type="WBParaSite" id="EVEC_0001344001-mRNA-1"/>
    </source>
</evidence>
<dbReference type="InterPro" id="IPR036390">
    <property type="entry name" value="WH_DNA-bd_sf"/>
</dbReference>
<feature type="DNA-binding region" description="Fork-head" evidence="2">
    <location>
        <begin position="70"/>
        <end position="127"/>
    </location>
</feature>
<evidence type="ECO:0000313" key="6">
    <source>
        <dbReference type="Proteomes" id="UP000274131"/>
    </source>
</evidence>
<feature type="compositionally biased region" description="Polar residues" evidence="3">
    <location>
        <begin position="47"/>
        <end position="63"/>
    </location>
</feature>
<dbReference type="GO" id="GO:0043565">
    <property type="term" value="F:sequence-specific DNA binding"/>
    <property type="evidence" value="ECO:0007669"/>
    <property type="project" value="InterPro"/>
</dbReference>
<evidence type="ECO:0000259" key="4">
    <source>
        <dbReference type="PROSITE" id="PS50039"/>
    </source>
</evidence>
<evidence type="ECO:0000313" key="5">
    <source>
        <dbReference type="EMBL" id="VDD97828.1"/>
    </source>
</evidence>
<feature type="domain" description="Fork-head" evidence="4">
    <location>
        <begin position="70"/>
        <end position="127"/>
    </location>
</feature>
<dbReference type="GO" id="GO:0005634">
    <property type="term" value="C:nucleus"/>
    <property type="evidence" value="ECO:0007669"/>
    <property type="project" value="UniProtKB-SubCell"/>
</dbReference>
<dbReference type="EMBL" id="UXUI01015318">
    <property type="protein sequence ID" value="VDD97828.1"/>
    <property type="molecule type" value="Genomic_DNA"/>
</dbReference>
<dbReference type="AlphaFoldDB" id="A0A0N4VQY3"/>
<dbReference type="Proteomes" id="UP000274131">
    <property type="component" value="Unassembled WGS sequence"/>
</dbReference>
<comment type="subcellular location">
    <subcellularLocation>
        <location evidence="2">Nucleus</location>
    </subcellularLocation>
</comment>
<keyword evidence="1 2" id="KW-0238">DNA-binding</keyword>
<organism evidence="7">
    <name type="scientific">Enterobius vermicularis</name>
    <name type="common">Human pinworm</name>
    <dbReference type="NCBI Taxonomy" id="51028"/>
    <lineage>
        <taxon>Eukaryota</taxon>
        <taxon>Metazoa</taxon>
        <taxon>Ecdysozoa</taxon>
        <taxon>Nematoda</taxon>
        <taxon>Chromadorea</taxon>
        <taxon>Rhabditida</taxon>
        <taxon>Spirurina</taxon>
        <taxon>Oxyuridomorpha</taxon>
        <taxon>Oxyuroidea</taxon>
        <taxon>Oxyuridae</taxon>
        <taxon>Enterobius</taxon>
    </lineage>
</organism>
<dbReference type="SUPFAM" id="SSF46785">
    <property type="entry name" value="Winged helix' DNA-binding domain"/>
    <property type="match status" value="1"/>
</dbReference>
<keyword evidence="2" id="KW-0539">Nucleus</keyword>
<evidence type="ECO:0000256" key="2">
    <source>
        <dbReference type="PROSITE-ProRule" id="PRU00089"/>
    </source>
</evidence>
<dbReference type="OrthoDB" id="5954824at2759"/>
<dbReference type="GO" id="GO:0003700">
    <property type="term" value="F:DNA-binding transcription factor activity"/>
    <property type="evidence" value="ECO:0007669"/>
    <property type="project" value="InterPro"/>
</dbReference>
<evidence type="ECO:0000256" key="1">
    <source>
        <dbReference type="ARBA" id="ARBA00023125"/>
    </source>
</evidence>
<reference evidence="7" key="1">
    <citation type="submission" date="2017-02" db="UniProtKB">
        <authorList>
            <consortium name="WormBaseParasite"/>
        </authorList>
    </citation>
    <scope>IDENTIFICATION</scope>
</reference>
<dbReference type="PROSITE" id="PS50039">
    <property type="entry name" value="FORK_HEAD_3"/>
    <property type="match status" value="1"/>
</dbReference>
<evidence type="ECO:0000256" key="3">
    <source>
        <dbReference type="SAM" id="MobiDB-lite"/>
    </source>
</evidence>
<dbReference type="Pfam" id="PF00250">
    <property type="entry name" value="Forkhead"/>
    <property type="match status" value="1"/>
</dbReference>
<feature type="compositionally biased region" description="Low complexity" evidence="3">
    <location>
        <begin position="24"/>
        <end position="46"/>
    </location>
</feature>
<dbReference type="InterPro" id="IPR001766">
    <property type="entry name" value="Fork_head_dom"/>
</dbReference>
<feature type="compositionally biased region" description="Polar residues" evidence="3">
    <location>
        <begin position="8"/>
        <end position="23"/>
    </location>
</feature>
<sequence>MDLINPSLLRNSQFQGTPATNAGPSSSSVSPTSSPSESSLQTESTLNISSTARGNCINSNEPTSLEKAERPSLSYKDLIIEAIESSPEKRLKLNEIYQVYFFHTIHLMLKFSSTAVFLQTSKLSLSLLFLPSNSFLKPFLV</sequence>
<dbReference type="Gene3D" id="1.10.10.10">
    <property type="entry name" value="Winged helix-like DNA-binding domain superfamily/Winged helix DNA-binding domain"/>
    <property type="match status" value="1"/>
</dbReference>
<reference evidence="5 6" key="2">
    <citation type="submission" date="2018-10" db="EMBL/GenBank/DDBJ databases">
        <authorList>
            <consortium name="Pathogen Informatics"/>
        </authorList>
    </citation>
    <scope>NUCLEOTIDE SEQUENCE [LARGE SCALE GENOMIC DNA]</scope>
</reference>